<keyword evidence="2" id="KW-1133">Transmembrane helix</keyword>
<dbReference type="AlphaFoldDB" id="F8NKT4"/>
<dbReference type="GeneID" id="18817930"/>
<dbReference type="KEGG" id="sla:SERLADRAFT_459607"/>
<dbReference type="Proteomes" id="UP000008064">
    <property type="component" value="Unassembled WGS sequence"/>
</dbReference>
<feature type="transmembrane region" description="Helical" evidence="2">
    <location>
        <begin position="176"/>
        <end position="198"/>
    </location>
</feature>
<protein>
    <submittedName>
        <fullName evidence="3">Uncharacterized protein</fullName>
    </submittedName>
</protein>
<dbReference type="EMBL" id="GL945430">
    <property type="protein sequence ID" value="EGO28803.1"/>
    <property type="molecule type" value="Genomic_DNA"/>
</dbReference>
<proteinExistence type="predicted"/>
<name>F8NKT4_SERL9</name>
<feature type="compositionally biased region" description="Polar residues" evidence="1">
    <location>
        <begin position="35"/>
        <end position="45"/>
    </location>
</feature>
<keyword evidence="2" id="KW-0472">Membrane</keyword>
<feature type="region of interest" description="Disordered" evidence="1">
    <location>
        <begin position="23"/>
        <end position="45"/>
    </location>
</feature>
<evidence type="ECO:0000313" key="3">
    <source>
        <dbReference type="EMBL" id="EGO28803.1"/>
    </source>
</evidence>
<organism>
    <name type="scientific">Serpula lacrymans var. lacrymans (strain S7.9)</name>
    <name type="common">Dry rot fungus</name>
    <dbReference type="NCBI Taxonomy" id="578457"/>
    <lineage>
        <taxon>Eukaryota</taxon>
        <taxon>Fungi</taxon>
        <taxon>Dikarya</taxon>
        <taxon>Basidiomycota</taxon>
        <taxon>Agaricomycotina</taxon>
        <taxon>Agaricomycetes</taxon>
        <taxon>Agaricomycetidae</taxon>
        <taxon>Boletales</taxon>
        <taxon>Coniophorineae</taxon>
        <taxon>Serpulaceae</taxon>
        <taxon>Serpula</taxon>
    </lineage>
</organism>
<sequence>MNRERRKGVIKRGYNIGSRRKKCIGERNGEGNPHNIDNNTKLSKNPKSKTALSSILFQTPFYTPLLLHSPPSSLAAPSTPISRDRIIRGRNLPRVHVIHPPSIAMNDDAVGILALVLRRQPKTAPSASKPSRGLPLLGLPSRPRTAADTLRRRMAVRISAAGSQDAADLLGRHHGLAVWVVAGSVGSGLGVVGVALRWGSGRES</sequence>
<evidence type="ECO:0000256" key="2">
    <source>
        <dbReference type="SAM" id="Phobius"/>
    </source>
</evidence>
<evidence type="ECO:0000256" key="1">
    <source>
        <dbReference type="SAM" id="MobiDB-lite"/>
    </source>
</evidence>
<dbReference type="RefSeq" id="XP_007315002.1">
    <property type="nucleotide sequence ID" value="XM_007314940.1"/>
</dbReference>
<accession>F8NKT4</accession>
<dbReference type="HOGENOM" id="CLU_1343968_0_0_1"/>
<gene>
    <name evidence="3" type="ORF">SERLADRAFT_459607</name>
</gene>
<keyword evidence="2" id="KW-0812">Transmembrane</keyword>
<reference evidence="3" key="1">
    <citation type="submission" date="2011-04" db="EMBL/GenBank/DDBJ databases">
        <title>Evolution of plant cell wall degrading machinery underlies the functional diversity of forest fungi.</title>
        <authorList>
            <consortium name="US DOE Joint Genome Institute (JGI-PGF)"/>
            <person name="Eastwood D.C."/>
            <person name="Floudas D."/>
            <person name="Binder M."/>
            <person name="Majcherczyk A."/>
            <person name="Schneider P."/>
            <person name="Aerts A."/>
            <person name="Asiegbu F.O."/>
            <person name="Baker S.E."/>
            <person name="Barry K."/>
            <person name="Bendiksby M."/>
            <person name="Blumentritt M."/>
            <person name="Coutinho P.M."/>
            <person name="Cullen D."/>
            <person name="Cullen D."/>
            <person name="Gathman A."/>
            <person name="Goodell B."/>
            <person name="Henrissat B."/>
            <person name="Ihrmark K."/>
            <person name="Kauserud H."/>
            <person name="Kohler A."/>
            <person name="LaButti K."/>
            <person name="Lapidus A."/>
            <person name="Lavin J.L."/>
            <person name="Lee Y.-H."/>
            <person name="Lindquist E."/>
            <person name="Lilly W."/>
            <person name="Lucas S."/>
            <person name="Morin E."/>
            <person name="Murat C."/>
            <person name="Oguiza J.A."/>
            <person name="Park J."/>
            <person name="Pisabarro A.G."/>
            <person name="Riley R."/>
            <person name="Rosling A."/>
            <person name="Salamov A."/>
            <person name="Schmidt O."/>
            <person name="Schmutz J."/>
            <person name="Skrede I."/>
            <person name="Stenlid J."/>
            <person name="Wiebenga A."/>
            <person name="Xie X."/>
            <person name="Kues U."/>
            <person name="Hibbett D.S."/>
            <person name="Hoffmeister D."/>
            <person name="Hogberg N."/>
            <person name="Martin F."/>
            <person name="Grigoriev I.V."/>
            <person name="Watkinson S.C."/>
        </authorList>
    </citation>
    <scope>NUCLEOTIDE SEQUENCE</scope>
    <source>
        <strain evidence="3">S7.9</strain>
    </source>
</reference>